<dbReference type="PRINTS" id="PR00096">
    <property type="entry name" value="GATASE"/>
</dbReference>
<dbReference type="InterPro" id="IPR017926">
    <property type="entry name" value="GATASE"/>
</dbReference>
<dbReference type="PANTHER" id="PTHR11922:SF2">
    <property type="entry name" value="GMP SYNTHASE [GLUTAMINE-HYDROLYZING]"/>
    <property type="match status" value="1"/>
</dbReference>
<dbReference type="InterPro" id="IPR029062">
    <property type="entry name" value="Class_I_gatase-like"/>
</dbReference>
<feature type="domain" description="GMPS ATP-PPase" evidence="9">
    <location>
        <begin position="238"/>
        <end position="430"/>
    </location>
</feature>
<dbReference type="PRINTS" id="PR00097">
    <property type="entry name" value="ANTSNTHASEII"/>
</dbReference>
<evidence type="ECO:0000256" key="4">
    <source>
        <dbReference type="ARBA" id="ARBA00022741"/>
    </source>
</evidence>
<dbReference type="Pfam" id="PF00958">
    <property type="entry name" value="GMP_synt_C"/>
    <property type="match status" value="1"/>
</dbReference>
<organism evidence="10">
    <name type="scientific">marine metagenome</name>
    <dbReference type="NCBI Taxonomy" id="408172"/>
    <lineage>
        <taxon>unclassified sequences</taxon>
        <taxon>metagenomes</taxon>
        <taxon>ecological metagenomes</taxon>
    </lineage>
</organism>
<reference evidence="10" key="1">
    <citation type="submission" date="2018-05" db="EMBL/GenBank/DDBJ databases">
        <authorList>
            <person name="Lanie J.A."/>
            <person name="Ng W.-L."/>
            <person name="Kazmierczak K.M."/>
            <person name="Andrzejewski T.M."/>
            <person name="Davidsen T.M."/>
            <person name="Wayne K.J."/>
            <person name="Tettelin H."/>
            <person name="Glass J.I."/>
            <person name="Rusch D."/>
            <person name="Podicherti R."/>
            <person name="Tsui H.-C.T."/>
            <person name="Winkler M.E."/>
        </authorList>
    </citation>
    <scope>NUCLEOTIDE SEQUENCE</scope>
</reference>
<dbReference type="HAMAP" id="MF_00344">
    <property type="entry name" value="GMP_synthase"/>
    <property type="match status" value="1"/>
</dbReference>
<dbReference type="PRINTS" id="PR00099">
    <property type="entry name" value="CPSGATASE"/>
</dbReference>
<dbReference type="Pfam" id="PF02540">
    <property type="entry name" value="NAD_synthase"/>
    <property type="match status" value="1"/>
</dbReference>
<dbReference type="GO" id="GO:0003921">
    <property type="term" value="F:GMP synthase activity"/>
    <property type="evidence" value="ECO:0007669"/>
    <property type="project" value="InterPro"/>
</dbReference>
<comment type="pathway">
    <text evidence="1">Purine metabolism; GMP biosynthesis; GMP from XMP (L-Gln route): step 1/1.</text>
</comment>
<dbReference type="InterPro" id="IPR004739">
    <property type="entry name" value="GMP_synth_GATase"/>
</dbReference>
<dbReference type="SUPFAM" id="SSF54810">
    <property type="entry name" value="GMP synthetase C-terminal dimerisation domain"/>
    <property type="match status" value="1"/>
</dbReference>
<dbReference type="NCBIfam" id="TIGR00884">
    <property type="entry name" value="guaA_Cterm"/>
    <property type="match status" value="1"/>
</dbReference>
<sequence length="555" mass="61012">MTEQSTNRESRRVSTSDDIEVGTYLEIAQADRTTGSNPPVDDRMQTVVIMDFGSQYSRLIARRIRELNTYCEILPHDAGSEILQAQDVIGIILSGGPNSVYEAGAPMAPSWVYEAGVPLLGICYGMQLIAHQLGGTVEAGTEREYGHAVIHKDGQDNVLFEGLDTEIPVWMSHGDRIEELPPGFRAMAYSENSPIAAMGDDKGTCFGIQFHPEVAHTPQGVEILRNFISSVCKGSGDWTPANFVSDAIDRIKERVGDGKVICALSGGVDSTVVAALIHKAIGDRLTCIFVDNGLMRKGEADRVQNVFASQLGVNLVFVDGTERFLKALKGITDPEIKRKTIGQEFIEVFEEVAVDIGEVDYLAQGTLYPDVIESVSADSNASHKIKTHHNVGGLPEHMNLKLVEPLRYLFKDEVRQAGVELGLSSQSVNRQPFPGPGLAIRIMGDVTYEKLEILRNVDWIVIDEIKADGLYEKLWQSFAVLTNTQTVGVMGDQRTYQYVVAIRAVTSADAMTADWARLPYETLGRISSRIVNEVEEVNRVVLDITSKPPGTIEWE</sequence>
<dbReference type="InterPro" id="IPR001674">
    <property type="entry name" value="GMP_synth_C"/>
</dbReference>
<accession>A0A381UAD2</accession>
<evidence type="ECO:0000259" key="9">
    <source>
        <dbReference type="PROSITE" id="PS51553"/>
    </source>
</evidence>
<evidence type="ECO:0000256" key="6">
    <source>
        <dbReference type="ARBA" id="ARBA00022755"/>
    </source>
</evidence>
<dbReference type="Gene3D" id="3.30.300.10">
    <property type="match status" value="1"/>
</dbReference>
<dbReference type="NCBIfam" id="NF000848">
    <property type="entry name" value="PRK00074.1"/>
    <property type="match status" value="1"/>
</dbReference>
<dbReference type="Gene3D" id="3.40.50.880">
    <property type="match status" value="1"/>
</dbReference>
<keyword evidence="4" id="KW-0547">Nucleotide-binding</keyword>
<dbReference type="FunFam" id="3.30.300.10:FF:000002">
    <property type="entry name" value="GMP synthase [glutamine-hydrolyzing]"/>
    <property type="match status" value="1"/>
</dbReference>
<evidence type="ECO:0000256" key="5">
    <source>
        <dbReference type="ARBA" id="ARBA00022749"/>
    </source>
</evidence>
<evidence type="ECO:0000256" key="2">
    <source>
        <dbReference type="ARBA" id="ARBA00012746"/>
    </source>
</evidence>
<dbReference type="GO" id="GO:0005829">
    <property type="term" value="C:cytosol"/>
    <property type="evidence" value="ECO:0007669"/>
    <property type="project" value="TreeGrafter"/>
</dbReference>
<dbReference type="PANTHER" id="PTHR11922">
    <property type="entry name" value="GMP SYNTHASE-RELATED"/>
    <property type="match status" value="1"/>
</dbReference>
<dbReference type="SUPFAM" id="SSF52402">
    <property type="entry name" value="Adenine nucleotide alpha hydrolases-like"/>
    <property type="match status" value="1"/>
</dbReference>
<keyword evidence="7" id="KW-0067">ATP-binding</keyword>
<dbReference type="Gene3D" id="3.40.50.620">
    <property type="entry name" value="HUPs"/>
    <property type="match status" value="1"/>
</dbReference>
<evidence type="ECO:0000256" key="3">
    <source>
        <dbReference type="ARBA" id="ARBA00022598"/>
    </source>
</evidence>
<dbReference type="CDD" id="cd01742">
    <property type="entry name" value="GATase1_GMP_Synthase"/>
    <property type="match status" value="1"/>
</dbReference>
<evidence type="ECO:0000256" key="7">
    <source>
        <dbReference type="ARBA" id="ARBA00022840"/>
    </source>
</evidence>
<name>A0A381UAD2_9ZZZZ</name>
<protein>
    <recommendedName>
        <fullName evidence="2">GMP synthase (glutamine-hydrolyzing)</fullName>
        <ecNumber evidence="2">6.3.5.2</ecNumber>
    </recommendedName>
</protein>
<dbReference type="FunFam" id="3.40.50.880:FF:000001">
    <property type="entry name" value="GMP synthase [glutamine-hydrolyzing]"/>
    <property type="match status" value="1"/>
</dbReference>
<proteinExistence type="inferred from homology"/>
<dbReference type="InterPro" id="IPR014729">
    <property type="entry name" value="Rossmann-like_a/b/a_fold"/>
</dbReference>
<keyword evidence="3" id="KW-0436">Ligase</keyword>
<dbReference type="AlphaFoldDB" id="A0A381UAD2"/>
<keyword evidence="6" id="KW-0658">Purine biosynthesis</keyword>
<dbReference type="EC" id="6.3.5.2" evidence="2"/>
<dbReference type="PROSITE" id="PS51553">
    <property type="entry name" value="GMPS_ATP_PPASE"/>
    <property type="match status" value="1"/>
</dbReference>
<dbReference type="NCBIfam" id="TIGR00888">
    <property type="entry name" value="guaA_Nterm"/>
    <property type="match status" value="1"/>
</dbReference>
<dbReference type="InterPro" id="IPR025777">
    <property type="entry name" value="GMPS_ATP_PPase_dom"/>
</dbReference>
<gene>
    <name evidence="10" type="ORF">METZ01_LOCUS78036</name>
</gene>
<evidence type="ECO:0000256" key="1">
    <source>
        <dbReference type="ARBA" id="ARBA00005153"/>
    </source>
</evidence>
<dbReference type="GO" id="GO:0005524">
    <property type="term" value="F:ATP binding"/>
    <property type="evidence" value="ECO:0007669"/>
    <property type="project" value="UniProtKB-KW"/>
</dbReference>
<keyword evidence="8" id="KW-0315">Glutamine amidotransferase</keyword>
<keyword evidence="5" id="KW-0332">GMP biosynthesis</keyword>
<evidence type="ECO:0000313" key="10">
    <source>
        <dbReference type="EMBL" id="SVA25182.1"/>
    </source>
</evidence>
<dbReference type="InterPro" id="IPR022310">
    <property type="entry name" value="NAD/GMP_synthase"/>
</dbReference>
<dbReference type="PROSITE" id="PS51273">
    <property type="entry name" value="GATASE_TYPE_1"/>
    <property type="match status" value="1"/>
</dbReference>
<dbReference type="UniPathway" id="UPA00189">
    <property type="reaction ID" value="UER00296"/>
</dbReference>
<evidence type="ECO:0000256" key="8">
    <source>
        <dbReference type="ARBA" id="ARBA00022962"/>
    </source>
</evidence>
<dbReference type="Pfam" id="PF00117">
    <property type="entry name" value="GATase"/>
    <property type="match status" value="1"/>
</dbReference>
<dbReference type="EMBL" id="UINC01006054">
    <property type="protein sequence ID" value="SVA25182.1"/>
    <property type="molecule type" value="Genomic_DNA"/>
</dbReference>
<dbReference type="FunFam" id="3.40.50.620:FF:000001">
    <property type="entry name" value="GMP synthase [glutamine-hydrolyzing]"/>
    <property type="match status" value="1"/>
</dbReference>
<dbReference type="SUPFAM" id="SSF52317">
    <property type="entry name" value="Class I glutamine amidotransferase-like"/>
    <property type="match status" value="1"/>
</dbReference>
<dbReference type="CDD" id="cd01997">
    <property type="entry name" value="GMP_synthase_C"/>
    <property type="match status" value="1"/>
</dbReference>
<dbReference type="InterPro" id="IPR022955">
    <property type="entry name" value="GMP_synthase"/>
</dbReference>